<sequence length="350" mass="39624">MLLHWGEEYLRRVLPDNLADRLIEVTVDPHYNWKEIEPLPHLDADTGEIVRRVQMPVLIRVSRKRLREFLSQNQKLKIQCNKRLQKIGIGRGGQVEVEFEDGTRASGACVIGTDGSKSRVRDYLCGEKAKLFETDLTMINHVASYDADQALFLRMHHPIVKLAISDRQETGLLAVIDASDKQQPENWKFQVYCSWKGPPFASDFNTLQERLHFFQDRLSRFCEPWRTAGLALKADEVVHVDSGAQFAPYPWNNKDGKVTLAGDAAHAMLPHRGQGLNNAIQDASEIVDALIEAYNGTKSLKEAIDAYEAEMIPRGSTEVRLSYDLGVRRVNAKYEDDVVQMGLNKPGLKI</sequence>
<dbReference type="GO" id="GO:0071949">
    <property type="term" value="F:FAD binding"/>
    <property type="evidence" value="ECO:0007669"/>
    <property type="project" value="InterPro"/>
</dbReference>
<evidence type="ECO:0000256" key="2">
    <source>
        <dbReference type="ARBA" id="ARBA00022630"/>
    </source>
</evidence>
<dbReference type="AlphaFoldDB" id="A0AA38X792"/>
<evidence type="ECO:0000256" key="5">
    <source>
        <dbReference type="ARBA" id="ARBA00023033"/>
    </source>
</evidence>
<evidence type="ECO:0000256" key="4">
    <source>
        <dbReference type="ARBA" id="ARBA00023002"/>
    </source>
</evidence>
<name>A0AA38X792_9EURO</name>
<evidence type="ECO:0000313" key="7">
    <source>
        <dbReference type="EMBL" id="KAJ9608059.1"/>
    </source>
</evidence>
<dbReference type="EMBL" id="JAPDRK010000010">
    <property type="protein sequence ID" value="KAJ9608059.1"/>
    <property type="molecule type" value="Genomic_DNA"/>
</dbReference>
<dbReference type="Pfam" id="PF01494">
    <property type="entry name" value="FAD_binding_3"/>
    <property type="match status" value="1"/>
</dbReference>
<proteinExistence type="predicted"/>
<dbReference type="InterPro" id="IPR036188">
    <property type="entry name" value="FAD/NAD-bd_sf"/>
</dbReference>
<dbReference type="GO" id="GO:0004497">
    <property type="term" value="F:monooxygenase activity"/>
    <property type="evidence" value="ECO:0007669"/>
    <property type="project" value="UniProtKB-KW"/>
</dbReference>
<keyword evidence="3" id="KW-0274">FAD</keyword>
<keyword evidence="4" id="KW-0560">Oxidoreductase</keyword>
<dbReference type="InterPro" id="IPR002938">
    <property type="entry name" value="FAD-bd"/>
</dbReference>
<feature type="domain" description="FAD-binding" evidence="6">
    <location>
        <begin position="106"/>
        <end position="317"/>
    </location>
</feature>
<evidence type="ECO:0000256" key="1">
    <source>
        <dbReference type="ARBA" id="ARBA00001974"/>
    </source>
</evidence>
<evidence type="ECO:0000256" key="3">
    <source>
        <dbReference type="ARBA" id="ARBA00022827"/>
    </source>
</evidence>
<dbReference type="Proteomes" id="UP001172673">
    <property type="component" value="Unassembled WGS sequence"/>
</dbReference>
<dbReference type="PANTHER" id="PTHR47178:SF3">
    <property type="entry name" value="FAD-BINDING DOMAIN-CONTAINING PROTEIN"/>
    <property type="match status" value="1"/>
</dbReference>
<dbReference type="PRINTS" id="PR00420">
    <property type="entry name" value="RNGMNOXGNASE"/>
</dbReference>
<keyword evidence="8" id="KW-1185">Reference proteome</keyword>
<protein>
    <recommendedName>
        <fullName evidence="6">FAD-binding domain-containing protein</fullName>
    </recommendedName>
</protein>
<reference evidence="7" key="1">
    <citation type="submission" date="2022-10" db="EMBL/GenBank/DDBJ databases">
        <title>Culturing micro-colonial fungi from biological soil crusts in the Mojave desert and describing Neophaeococcomyces mojavensis, and introducing the new genera and species Taxawa tesnikishii.</title>
        <authorList>
            <person name="Kurbessoian T."/>
            <person name="Stajich J.E."/>
        </authorList>
    </citation>
    <scope>NUCLEOTIDE SEQUENCE</scope>
    <source>
        <strain evidence="7">TK_41</strain>
    </source>
</reference>
<comment type="cofactor">
    <cofactor evidence="1">
        <name>FAD</name>
        <dbReference type="ChEBI" id="CHEBI:57692"/>
    </cofactor>
</comment>
<accession>A0AA38X792</accession>
<keyword evidence="2" id="KW-0285">Flavoprotein</keyword>
<keyword evidence="5" id="KW-0503">Monooxygenase</keyword>
<evidence type="ECO:0000259" key="6">
    <source>
        <dbReference type="Pfam" id="PF01494"/>
    </source>
</evidence>
<dbReference type="PANTHER" id="PTHR47178">
    <property type="entry name" value="MONOOXYGENASE, FAD-BINDING"/>
    <property type="match status" value="1"/>
</dbReference>
<dbReference type="Gene3D" id="3.50.50.60">
    <property type="entry name" value="FAD/NAD(P)-binding domain"/>
    <property type="match status" value="1"/>
</dbReference>
<dbReference type="SUPFAM" id="SSF51905">
    <property type="entry name" value="FAD/NAD(P)-binding domain"/>
    <property type="match status" value="1"/>
</dbReference>
<gene>
    <name evidence="7" type="ORF">H2200_007047</name>
</gene>
<evidence type="ECO:0000313" key="8">
    <source>
        <dbReference type="Proteomes" id="UP001172673"/>
    </source>
</evidence>
<organism evidence="7 8">
    <name type="scientific">Cladophialophora chaetospira</name>
    <dbReference type="NCBI Taxonomy" id="386627"/>
    <lineage>
        <taxon>Eukaryota</taxon>
        <taxon>Fungi</taxon>
        <taxon>Dikarya</taxon>
        <taxon>Ascomycota</taxon>
        <taxon>Pezizomycotina</taxon>
        <taxon>Eurotiomycetes</taxon>
        <taxon>Chaetothyriomycetidae</taxon>
        <taxon>Chaetothyriales</taxon>
        <taxon>Herpotrichiellaceae</taxon>
        <taxon>Cladophialophora</taxon>
    </lineage>
</organism>
<comment type="caution">
    <text evidence="7">The sequence shown here is derived from an EMBL/GenBank/DDBJ whole genome shotgun (WGS) entry which is preliminary data.</text>
</comment>